<gene>
    <name evidence="1" type="ORF">SAMN06269250_5906</name>
</gene>
<proteinExistence type="predicted"/>
<dbReference type="AlphaFoldDB" id="A0A286GQC4"/>
<keyword evidence="2" id="KW-1185">Reference proteome</keyword>
<name>A0A286GQC4_9BACT</name>
<organism evidence="1 2">
    <name type="scientific">Spirosoma fluviale</name>
    <dbReference type="NCBI Taxonomy" id="1597977"/>
    <lineage>
        <taxon>Bacteria</taxon>
        <taxon>Pseudomonadati</taxon>
        <taxon>Bacteroidota</taxon>
        <taxon>Cytophagia</taxon>
        <taxon>Cytophagales</taxon>
        <taxon>Cytophagaceae</taxon>
        <taxon>Spirosoma</taxon>
    </lineage>
</organism>
<accession>A0A286GQC4</accession>
<sequence length="62" mass="7062">MNVSSSQGGAFLRDNDFTICLIQLVAYVGQTPTSRITVSYVVYIVNLYRELLMSYGFDLTMW</sequence>
<protein>
    <submittedName>
        <fullName evidence="1">Uncharacterized protein</fullName>
    </submittedName>
</protein>
<dbReference type="Proteomes" id="UP000219452">
    <property type="component" value="Unassembled WGS sequence"/>
</dbReference>
<evidence type="ECO:0000313" key="2">
    <source>
        <dbReference type="Proteomes" id="UP000219452"/>
    </source>
</evidence>
<reference evidence="2" key="1">
    <citation type="submission" date="2017-09" db="EMBL/GenBank/DDBJ databases">
        <authorList>
            <person name="Varghese N."/>
            <person name="Submissions S."/>
        </authorList>
    </citation>
    <scope>NUCLEOTIDE SEQUENCE [LARGE SCALE GENOMIC DNA]</scope>
    <source>
        <strain evidence="2">DSM 29961</strain>
    </source>
</reference>
<evidence type="ECO:0000313" key="1">
    <source>
        <dbReference type="EMBL" id="SOD97747.1"/>
    </source>
</evidence>
<dbReference type="EMBL" id="OCNH01000007">
    <property type="protein sequence ID" value="SOD97747.1"/>
    <property type="molecule type" value="Genomic_DNA"/>
</dbReference>